<accession>A0A3Q9BYP1</accession>
<protein>
    <recommendedName>
        <fullName evidence="4">Spore-associated protein A</fullName>
    </recommendedName>
</protein>
<evidence type="ECO:0008006" key="4">
    <source>
        <dbReference type="Google" id="ProtNLM"/>
    </source>
</evidence>
<organism evidence="2 3">
    <name type="scientific">Streptomyces aquilus</name>
    <dbReference type="NCBI Taxonomy" id="2548456"/>
    <lineage>
        <taxon>Bacteria</taxon>
        <taxon>Bacillati</taxon>
        <taxon>Actinomycetota</taxon>
        <taxon>Actinomycetes</taxon>
        <taxon>Kitasatosporales</taxon>
        <taxon>Streptomycetaceae</taxon>
        <taxon>Streptomyces</taxon>
    </lineage>
</organism>
<keyword evidence="3" id="KW-1185">Reference proteome</keyword>
<proteinExistence type="predicted"/>
<name>A0A3Q9BYP1_9ACTN</name>
<feature type="chain" id="PRO_5018748008" description="Spore-associated protein A" evidence="1">
    <location>
        <begin position="28"/>
        <end position="138"/>
    </location>
</feature>
<feature type="signal peptide" evidence="1">
    <location>
        <begin position="1"/>
        <end position="27"/>
    </location>
</feature>
<keyword evidence="1" id="KW-0732">Signal</keyword>
<dbReference type="RefSeq" id="WP_126271705.1">
    <property type="nucleotide sequence ID" value="NZ_CP034463.1"/>
</dbReference>
<dbReference type="KEGG" id="saqu:EJC51_15990"/>
<dbReference type="Proteomes" id="UP000280197">
    <property type="component" value="Chromosome"/>
</dbReference>
<evidence type="ECO:0000256" key="1">
    <source>
        <dbReference type="SAM" id="SignalP"/>
    </source>
</evidence>
<evidence type="ECO:0000313" key="2">
    <source>
        <dbReference type="EMBL" id="AZP17489.1"/>
    </source>
</evidence>
<evidence type="ECO:0000313" key="3">
    <source>
        <dbReference type="Proteomes" id="UP000280197"/>
    </source>
</evidence>
<gene>
    <name evidence="2" type="ORF">EJC51_15990</name>
</gene>
<dbReference type="EMBL" id="CP034463">
    <property type="protein sequence ID" value="AZP17489.1"/>
    <property type="molecule type" value="Genomic_DNA"/>
</dbReference>
<sequence length="138" mass="14544">MPKLRHLAVPALVAGALVVGTAGSSFAADIYTASSSNSCGAAYFYDDGDTFKILDVCSDGKGVRLQYTNPTTGNPSTSDTKIHVDYTGGYTGWSISNAYIYDTDMNEAACFYFRVGHVDNGSYVSGSYGGWNLACAAN</sequence>
<reference evidence="2 3" key="1">
    <citation type="submission" date="2018-12" db="EMBL/GenBank/DDBJ databases">
        <authorList>
            <person name="Li K."/>
        </authorList>
    </citation>
    <scope>NUCLEOTIDE SEQUENCE [LARGE SCALE GENOMIC DNA]</scope>
    <source>
        <strain evidence="3">CR22</strain>
    </source>
</reference>
<dbReference type="AlphaFoldDB" id="A0A3Q9BYP1"/>